<evidence type="ECO:0000256" key="4">
    <source>
        <dbReference type="ARBA" id="ARBA00022723"/>
    </source>
</evidence>
<keyword evidence="8" id="KW-0456">Lyase</keyword>
<dbReference type="GO" id="GO:0046872">
    <property type="term" value="F:metal ion binding"/>
    <property type="evidence" value="ECO:0007669"/>
    <property type="project" value="UniProtKB-KW"/>
</dbReference>
<keyword evidence="5" id="KW-0862">Zinc</keyword>
<keyword evidence="2" id="KW-0004">4Fe-4S</keyword>
<evidence type="ECO:0000256" key="1">
    <source>
        <dbReference type="ARBA" id="ARBA00001966"/>
    </source>
</evidence>
<evidence type="ECO:0000256" key="2">
    <source>
        <dbReference type="ARBA" id="ARBA00022485"/>
    </source>
</evidence>
<feature type="non-terminal residue" evidence="9">
    <location>
        <position position="215"/>
    </location>
</feature>
<evidence type="ECO:0000256" key="6">
    <source>
        <dbReference type="ARBA" id="ARBA00023004"/>
    </source>
</evidence>
<evidence type="ECO:0000313" key="9">
    <source>
        <dbReference type="EMBL" id="GFC96798.1"/>
    </source>
</evidence>
<dbReference type="GO" id="GO:0005829">
    <property type="term" value="C:cytosol"/>
    <property type="evidence" value="ECO:0007669"/>
    <property type="project" value="TreeGrafter"/>
</dbReference>
<sequence length="215" mass="23702">PIYQALEKVNGKAEDLTWELFRDTLIEQAEQGVDYFTIHAGVLLRYVPMTAKRVTGIVSRGGSIMAKWCLAHHKESFLYTHFEEICEIMKAYDVAFSLGDGLRPGSIADANDEAQENMDKQLKECHEAPFYTLGPLTTDIAPGYDHITSAIGAAMIGWFGTAMLCYVTPKEHLGLPNKQDVKDGVIAYKIAAHAADLAKGHPGAQYRDNALSKAR</sequence>
<keyword evidence="7" id="KW-0411">Iron-sulfur</keyword>
<keyword evidence="4" id="KW-0479">Metal-binding</keyword>
<protein>
    <submittedName>
        <fullName evidence="9">Phosphomethylpyrimidine synthase, chloroplastic isoform X2</fullName>
    </submittedName>
</protein>
<dbReference type="InterPro" id="IPR038521">
    <property type="entry name" value="ThiC/Bza_core_dom"/>
</dbReference>
<dbReference type="EMBL" id="BKCJ011162409">
    <property type="protein sequence ID" value="GFC96798.1"/>
    <property type="molecule type" value="Genomic_DNA"/>
</dbReference>
<dbReference type="PANTHER" id="PTHR30557:SF1">
    <property type="entry name" value="PHOSPHOMETHYLPYRIMIDINE SYNTHASE, CHLOROPLASTIC"/>
    <property type="match status" value="1"/>
</dbReference>
<name>A0A699SHZ1_TANCI</name>
<accession>A0A699SHZ1</accession>
<dbReference type="Gene3D" id="3.20.20.540">
    <property type="entry name" value="Radical SAM ThiC family, central domain"/>
    <property type="match status" value="2"/>
</dbReference>
<reference evidence="9" key="1">
    <citation type="journal article" date="2019" name="Sci. Rep.">
        <title>Draft genome of Tanacetum cinerariifolium, the natural source of mosquito coil.</title>
        <authorList>
            <person name="Yamashiro T."/>
            <person name="Shiraishi A."/>
            <person name="Satake H."/>
            <person name="Nakayama K."/>
        </authorList>
    </citation>
    <scope>NUCLEOTIDE SEQUENCE</scope>
</reference>
<dbReference type="GO" id="GO:0016829">
    <property type="term" value="F:lyase activity"/>
    <property type="evidence" value="ECO:0007669"/>
    <property type="project" value="UniProtKB-KW"/>
</dbReference>
<dbReference type="AlphaFoldDB" id="A0A699SHZ1"/>
<comment type="caution">
    <text evidence="9">The sequence shown here is derived from an EMBL/GenBank/DDBJ whole genome shotgun (WGS) entry which is preliminary data.</text>
</comment>
<keyword evidence="6" id="KW-0408">Iron</keyword>
<dbReference type="Pfam" id="PF01964">
    <property type="entry name" value="ThiC_Rad_SAM"/>
    <property type="match status" value="1"/>
</dbReference>
<evidence type="ECO:0000256" key="8">
    <source>
        <dbReference type="ARBA" id="ARBA00023239"/>
    </source>
</evidence>
<evidence type="ECO:0000256" key="5">
    <source>
        <dbReference type="ARBA" id="ARBA00022833"/>
    </source>
</evidence>
<proteinExistence type="predicted"/>
<dbReference type="GO" id="GO:0051539">
    <property type="term" value="F:4 iron, 4 sulfur cluster binding"/>
    <property type="evidence" value="ECO:0007669"/>
    <property type="project" value="UniProtKB-KW"/>
</dbReference>
<evidence type="ECO:0000256" key="7">
    <source>
        <dbReference type="ARBA" id="ARBA00023014"/>
    </source>
</evidence>
<dbReference type="PANTHER" id="PTHR30557">
    <property type="entry name" value="THIAMINE BIOSYNTHESIS PROTEIN THIC"/>
    <property type="match status" value="1"/>
</dbReference>
<dbReference type="InterPro" id="IPR002817">
    <property type="entry name" value="ThiC/BzaA/B"/>
</dbReference>
<keyword evidence="3" id="KW-0949">S-adenosyl-L-methionine</keyword>
<organism evidence="9">
    <name type="scientific">Tanacetum cinerariifolium</name>
    <name type="common">Dalmatian daisy</name>
    <name type="synonym">Chrysanthemum cinerariifolium</name>
    <dbReference type="NCBI Taxonomy" id="118510"/>
    <lineage>
        <taxon>Eukaryota</taxon>
        <taxon>Viridiplantae</taxon>
        <taxon>Streptophyta</taxon>
        <taxon>Embryophyta</taxon>
        <taxon>Tracheophyta</taxon>
        <taxon>Spermatophyta</taxon>
        <taxon>Magnoliopsida</taxon>
        <taxon>eudicotyledons</taxon>
        <taxon>Gunneridae</taxon>
        <taxon>Pentapetalae</taxon>
        <taxon>asterids</taxon>
        <taxon>campanulids</taxon>
        <taxon>Asterales</taxon>
        <taxon>Asteraceae</taxon>
        <taxon>Asteroideae</taxon>
        <taxon>Anthemideae</taxon>
        <taxon>Anthemidinae</taxon>
        <taxon>Tanacetum</taxon>
    </lineage>
</organism>
<gene>
    <name evidence="9" type="ORF">Tci_868768</name>
</gene>
<evidence type="ECO:0000256" key="3">
    <source>
        <dbReference type="ARBA" id="ARBA00022691"/>
    </source>
</evidence>
<dbReference type="GO" id="GO:0009228">
    <property type="term" value="P:thiamine biosynthetic process"/>
    <property type="evidence" value="ECO:0007669"/>
    <property type="project" value="InterPro"/>
</dbReference>
<feature type="non-terminal residue" evidence="9">
    <location>
        <position position="1"/>
    </location>
</feature>
<comment type="cofactor">
    <cofactor evidence="1">
        <name>[4Fe-4S] cluster</name>
        <dbReference type="ChEBI" id="CHEBI:49883"/>
    </cofactor>
</comment>